<dbReference type="AlphaFoldDB" id="A0A1G4S306"/>
<proteinExistence type="predicted"/>
<gene>
    <name evidence="1" type="ORF">SAMN02927900_03353</name>
</gene>
<protein>
    <submittedName>
        <fullName evidence="1">Uncharacterized protein</fullName>
    </submittedName>
</protein>
<sequence>MSKNESADLKLSRRKVLAGSVIAAGSFVCPFSVDLDFGAAAGEVPDAGEPLSGVEITEVLKEEGEPGFVPRAIISNFWFQQSSSERPSPHWPSDDVSYDYRPLAEFAASGAEFDLSGDVLRVLAERNAFDLGEAPVILFGLRGCTVSSGKDYSPPAAKHAVVTTRPDHLNMRCLIGVWDRSGGNLSLCRGSTVPNVDLMDAYVRGALGCNMLPTGLHHYKVGPHRGNKQPGAFRQQQSLWILRSPKNLSYAANDRNEIWDDLDGDLPFDNIHAAILNYRTEPPFFSSAGCQVVAGRYKNGVPVGAWANFRQDAGLVHPPVVRDGSRGATADDGKAFTYFVLTGDEASLVSSHPDSEFRALRYGSSGPAVVALQEKLGMTPDRIDGIFLRGTLGRYLSWQKENGEAATGIVTKTEAERLGVLL</sequence>
<evidence type="ECO:0000313" key="1">
    <source>
        <dbReference type="EMBL" id="SCW63371.1"/>
    </source>
</evidence>
<dbReference type="EMBL" id="FMTM01000004">
    <property type="protein sequence ID" value="SCW63371.1"/>
    <property type="molecule type" value="Genomic_DNA"/>
</dbReference>
<accession>A0A1G4S306</accession>
<dbReference type="PROSITE" id="PS51318">
    <property type="entry name" value="TAT"/>
    <property type="match status" value="1"/>
</dbReference>
<dbReference type="InterPro" id="IPR036365">
    <property type="entry name" value="PGBD-like_sf"/>
</dbReference>
<dbReference type="SUPFAM" id="SSF47090">
    <property type="entry name" value="PGBD-like"/>
    <property type="match status" value="1"/>
</dbReference>
<dbReference type="RefSeq" id="WP_092585967.1">
    <property type="nucleotide sequence ID" value="NZ_FMTM01000004.1"/>
</dbReference>
<dbReference type="InterPro" id="IPR036366">
    <property type="entry name" value="PGBDSf"/>
</dbReference>
<dbReference type="Gene3D" id="1.10.101.10">
    <property type="entry name" value="PGBD-like superfamily/PGBD"/>
    <property type="match status" value="1"/>
</dbReference>
<organism evidence="1 2">
    <name type="scientific">Rhizobium mongolense subsp. loessense</name>
    <dbReference type="NCBI Taxonomy" id="158890"/>
    <lineage>
        <taxon>Bacteria</taxon>
        <taxon>Pseudomonadati</taxon>
        <taxon>Pseudomonadota</taxon>
        <taxon>Alphaproteobacteria</taxon>
        <taxon>Hyphomicrobiales</taxon>
        <taxon>Rhizobiaceae</taxon>
        <taxon>Rhizobium/Agrobacterium group</taxon>
        <taxon>Rhizobium</taxon>
    </lineage>
</organism>
<dbReference type="InterPro" id="IPR006311">
    <property type="entry name" value="TAT_signal"/>
</dbReference>
<reference evidence="1 2" key="1">
    <citation type="submission" date="2016-10" db="EMBL/GenBank/DDBJ databases">
        <authorList>
            <person name="de Groot N.N."/>
        </authorList>
    </citation>
    <scope>NUCLEOTIDE SEQUENCE [LARGE SCALE GENOMIC DNA]</scope>
    <source>
        <strain evidence="1 2">CGMCC 1.3401</strain>
    </source>
</reference>
<evidence type="ECO:0000313" key="2">
    <source>
        <dbReference type="Proteomes" id="UP000199542"/>
    </source>
</evidence>
<dbReference type="Proteomes" id="UP000199542">
    <property type="component" value="Unassembled WGS sequence"/>
</dbReference>
<name>A0A1G4S306_9HYPH</name>